<dbReference type="EMBL" id="UZAN01041085">
    <property type="protein sequence ID" value="VDP71928.1"/>
    <property type="molecule type" value="Genomic_DNA"/>
</dbReference>
<reference evidence="1 2" key="2">
    <citation type="submission" date="2018-11" db="EMBL/GenBank/DDBJ databases">
        <authorList>
            <consortium name="Pathogen Informatics"/>
        </authorList>
    </citation>
    <scope>NUCLEOTIDE SEQUENCE [LARGE SCALE GENOMIC DNA]</scope>
    <source>
        <strain evidence="1 2">Egypt</strain>
    </source>
</reference>
<gene>
    <name evidence="1" type="ORF">ECPE_LOCUS4209</name>
</gene>
<dbReference type="PANTHER" id="PTHR31649:SF1">
    <property type="entry name" value="FARNESOIC ACID O-METHYL TRANSFERASE DOMAIN-CONTAINING PROTEIN"/>
    <property type="match status" value="1"/>
</dbReference>
<organism evidence="3">
    <name type="scientific">Echinostoma caproni</name>
    <dbReference type="NCBI Taxonomy" id="27848"/>
    <lineage>
        <taxon>Eukaryota</taxon>
        <taxon>Metazoa</taxon>
        <taxon>Spiralia</taxon>
        <taxon>Lophotrochozoa</taxon>
        <taxon>Platyhelminthes</taxon>
        <taxon>Trematoda</taxon>
        <taxon>Digenea</taxon>
        <taxon>Plagiorchiida</taxon>
        <taxon>Echinostomata</taxon>
        <taxon>Echinostomatoidea</taxon>
        <taxon>Echinostomatidae</taxon>
        <taxon>Echinostoma</taxon>
    </lineage>
</organism>
<evidence type="ECO:0000313" key="3">
    <source>
        <dbReference type="WBParaSite" id="ECPE_0000421701-mRNA-1"/>
    </source>
</evidence>
<dbReference type="AlphaFoldDB" id="A0A183AB74"/>
<dbReference type="Proteomes" id="UP000272942">
    <property type="component" value="Unassembled WGS sequence"/>
</dbReference>
<dbReference type="PANTHER" id="PTHR31649">
    <property type="entry name" value="AGAP009604-PA"/>
    <property type="match status" value="1"/>
</dbReference>
<evidence type="ECO:0000313" key="1">
    <source>
        <dbReference type="EMBL" id="VDP71928.1"/>
    </source>
</evidence>
<name>A0A183AB74_9TREM</name>
<proteinExistence type="predicted"/>
<evidence type="ECO:0000313" key="2">
    <source>
        <dbReference type="Proteomes" id="UP000272942"/>
    </source>
</evidence>
<dbReference type="WBParaSite" id="ECPE_0000421701-mRNA-1">
    <property type="protein sequence ID" value="ECPE_0000421701-mRNA-1"/>
    <property type="gene ID" value="ECPE_0000421701"/>
</dbReference>
<accession>A0A183AB74</accession>
<sequence length="146" mass="16153">MVCEWIGNEVALSRVPVDVKRTVPPNAVEAKPGLYIIRANREFHLIPGKWNGTTPHAFVPHGCAAVEVSKFEVLCNTPVFPNRPPYEWLPGSHGSVPPLAVRGGKCISQEPLFITRAVIENEWCTGKFNPSHGAAYFPFNHVERPS</sequence>
<dbReference type="SMART" id="SM00696">
    <property type="entry name" value="DM9"/>
    <property type="match status" value="2"/>
</dbReference>
<reference evidence="3" key="1">
    <citation type="submission" date="2016-06" db="UniProtKB">
        <authorList>
            <consortium name="WormBaseParasite"/>
        </authorList>
    </citation>
    <scope>IDENTIFICATION</scope>
</reference>
<protein>
    <submittedName>
        <fullName evidence="3">DUF3421 domain-containing protein</fullName>
    </submittedName>
</protein>
<dbReference type="Pfam" id="PF11901">
    <property type="entry name" value="DM9"/>
    <property type="match status" value="1"/>
</dbReference>
<dbReference type="OrthoDB" id="2142040at2759"/>
<dbReference type="InterPro" id="IPR006616">
    <property type="entry name" value="DM9_repeat"/>
</dbReference>
<keyword evidence="2" id="KW-1185">Reference proteome</keyword>